<protein>
    <recommendedName>
        <fullName evidence="6">Ribosomal RNA small subunit methyltransferase I</fullName>
        <ecNumber evidence="6">2.1.1.198</ecNumber>
    </recommendedName>
    <alternativeName>
        <fullName evidence="6">16S rRNA 2'-O-ribose C1402 methyltransferase</fullName>
    </alternativeName>
    <alternativeName>
        <fullName evidence="6">rRNA (cytidine-2'-O-)-methyltransferase RsmI</fullName>
    </alternativeName>
</protein>
<dbReference type="PANTHER" id="PTHR46111:SF1">
    <property type="entry name" value="RIBOSOMAL RNA SMALL SUBUNIT METHYLTRANSFERASE I"/>
    <property type="match status" value="1"/>
</dbReference>
<dbReference type="InterPro" id="IPR014776">
    <property type="entry name" value="4pyrrole_Mease_sub2"/>
</dbReference>
<dbReference type="InterPro" id="IPR000878">
    <property type="entry name" value="4pyrrol_Mease"/>
</dbReference>
<dbReference type="HAMAP" id="MF_01877">
    <property type="entry name" value="16SrRNA_methyltr_I"/>
    <property type="match status" value="1"/>
</dbReference>
<dbReference type="GO" id="GO:0008168">
    <property type="term" value="F:methyltransferase activity"/>
    <property type="evidence" value="ECO:0007669"/>
    <property type="project" value="UniProtKB-KW"/>
</dbReference>
<dbReference type="Pfam" id="PF23016">
    <property type="entry name" value="RsmI_C"/>
    <property type="match status" value="1"/>
</dbReference>
<evidence type="ECO:0000259" key="9">
    <source>
        <dbReference type="Pfam" id="PF23016"/>
    </source>
</evidence>
<feature type="region of interest" description="Disordered" evidence="7">
    <location>
        <begin position="1"/>
        <end position="59"/>
    </location>
</feature>
<dbReference type="Proteomes" id="UP000635278">
    <property type="component" value="Unassembled WGS sequence"/>
</dbReference>
<reference evidence="10 11" key="1">
    <citation type="journal article" date="2020" name="Int. J. Syst. Evol. Microbiol.">
        <title>Novel acetic acid bacteria from cider fermentations: Acetobacter conturbans sp. nov. and Acetobacter fallax sp. nov.</title>
        <authorList>
            <person name="Sombolestani A.S."/>
            <person name="Cleenwerck I."/>
            <person name="Cnockaert M."/>
            <person name="Borremans W."/>
            <person name="Wieme A.D."/>
            <person name="De Vuyst L."/>
            <person name="Vandamme P."/>
        </authorList>
    </citation>
    <scope>NUCLEOTIDE SEQUENCE [LARGE SCALE GENOMIC DNA]</scope>
    <source>
        <strain evidence="10 11">LMG 30640</strain>
    </source>
</reference>
<dbReference type="GO" id="GO:0032259">
    <property type="term" value="P:methylation"/>
    <property type="evidence" value="ECO:0007669"/>
    <property type="project" value="UniProtKB-KW"/>
</dbReference>
<dbReference type="Gene3D" id="3.30.950.10">
    <property type="entry name" value="Methyltransferase, Cobalt-precorrin-4 Transmethylase, Domain 2"/>
    <property type="match status" value="1"/>
</dbReference>
<keyword evidence="1 6" id="KW-0963">Cytoplasm</keyword>
<dbReference type="PANTHER" id="PTHR46111">
    <property type="entry name" value="RIBOSOMAL RNA SMALL SUBUNIT METHYLTRANSFERASE I"/>
    <property type="match status" value="1"/>
</dbReference>
<keyword evidence="4 6" id="KW-0808">Transferase</keyword>
<dbReference type="EMBL" id="WOTB01000022">
    <property type="protein sequence ID" value="NHN85924.1"/>
    <property type="molecule type" value="Genomic_DNA"/>
</dbReference>
<proteinExistence type="inferred from homology"/>
<gene>
    <name evidence="6 10" type="primary">rsmI</name>
    <name evidence="10" type="ORF">GOB93_14920</name>
</gene>
<dbReference type="InterPro" id="IPR008189">
    <property type="entry name" value="rRNA_ssu_MeTfrase_I"/>
</dbReference>
<keyword evidence="3 6" id="KW-0489">Methyltransferase</keyword>
<evidence type="ECO:0000256" key="7">
    <source>
        <dbReference type="SAM" id="MobiDB-lite"/>
    </source>
</evidence>
<keyword evidence="5 6" id="KW-0949">S-adenosyl-L-methionine</keyword>
<evidence type="ECO:0000256" key="6">
    <source>
        <dbReference type="HAMAP-Rule" id="MF_01877"/>
    </source>
</evidence>
<name>A0ABX0JSX5_9PROT</name>
<keyword evidence="2 6" id="KW-0698">rRNA processing</keyword>
<comment type="catalytic activity">
    <reaction evidence="6">
        <text>cytidine(1402) in 16S rRNA + S-adenosyl-L-methionine = 2'-O-methylcytidine(1402) in 16S rRNA + S-adenosyl-L-homocysteine + H(+)</text>
        <dbReference type="Rhea" id="RHEA:42924"/>
        <dbReference type="Rhea" id="RHEA-COMP:10285"/>
        <dbReference type="Rhea" id="RHEA-COMP:10286"/>
        <dbReference type="ChEBI" id="CHEBI:15378"/>
        <dbReference type="ChEBI" id="CHEBI:57856"/>
        <dbReference type="ChEBI" id="CHEBI:59789"/>
        <dbReference type="ChEBI" id="CHEBI:74495"/>
        <dbReference type="ChEBI" id="CHEBI:82748"/>
        <dbReference type="EC" id="2.1.1.198"/>
    </reaction>
</comment>
<comment type="function">
    <text evidence="6">Catalyzes the 2'-O-methylation of the ribose of cytidine 1402 (C1402) in 16S rRNA.</text>
</comment>
<dbReference type="RefSeq" id="WP_173584313.1">
    <property type="nucleotide sequence ID" value="NZ_WOTB01000022.1"/>
</dbReference>
<feature type="domain" description="RsmI HTH" evidence="9">
    <location>
        <begin position="293"/>
        <end position="336"/>
    </location>
</feature>
<dbReference type="SUPFAM" id="SSF53790">
    <property type="entry name" value="Tetrapyrrole methylase"/>
    <property type="match status" value="1"/>
</dbReference>
<dbReference type="PROSITE" id="PS01296">
    <property type="entry name" value="RSMI"/>
    <property type="match status" value="1"/>
</dbReference>
<dbReference type="InterPro" id="IPR035996">
    <property type="entry name" value="4pyrrol_Methylase_sf"/>
</dbReference>
<evidence type="ECO:0000313" key="11">
    <source>
        <dbReference type="Proteomes" id="UP000635278"/>
    </source>
</evidence>
<comment type="subcellular location">
    <subcellularLocation>
        <location evidence="6">Cytoplasm</location>
    </subcellularLocation>
</comment>
<accession>A0ABX0JSX5</accession>
<feature type="domain" description="Tetrapyrrole methylase" evidence="8">
    <location>
        <begin position="64"/>
        <end position="268"/>
    </location>
</feature>
<comment type="similarity">
    <text evidence="6">Belongs to the methyltransferase superfamily. RsmI family.</text>
</comment>
<organism evidence="10 11">
    <name type="scientific">Acetobacter musti</name>
    <dbReference type="NCBI Taxonomy" id="864732"/>
    <lineage>
        <taxon>Bacteria</taxon>
        <taxon>Pseudomonadati</taxon>
        <taxon>Pseudomonadota</taxon>
        <taxon>Alphaproteobacteria</taxon>
        <taxon>Acetobacterales</taxon>
        <taxon>Acetobacteraceae</taxon>
        <taxon>Acetobacter</taxon>
    </lineage>
</organism>
<evidence type="ECO:0000256" key="5">
    <source>
        <dbReference type="ARBA" id="ARBA00022691"/>
    </source>
</evidence>
<feature type="compositionally biased region" description="Low complexity" evidence="7">
    <location>
        <begin position="1"/>
        <end position="17"/>
    </location>
</feature>
<evidence type="ECO:0000259" key="8">
    <source>
        <dbReference type="Pfam" id="PF00590"/>
    </source>
</evidence>
<dbReference type="InterPro" id="IPR053910">
    <property type="entry name" value="RsmI_HTH"/>
</dbReference>
<dbReference type="InterPro" id="IPR014777">
    <property type="entry name" value="4pyrrole_Mease_sub1"/>
</dbReference>
<evidence type="ECO:0000256" key="1">
    <source>
        <dbReference type="ARBA" id="ARBA00022490"/>
    </source>
</evidence>
<evidence type="ECO:0000256" key="3">
    <source>
        <dbReference type="ARBA" id="ARBA00022603"/>
    </source>
</evidence>
<dbReference type="CDD" id="cd11648">
    <property type="entry name" value="RsmI"/>
    <property type="match status" value="1"/>
</dbReference>
<evidence type="ECO:0000313" key="10">
    <source>
        <dbReference type="EMBL" id="NHN85924.1"/>
    </source>
</evidence>
<sequence>MSDPLSASASDHPSSGSKAARHPGASPSHSEGMTPRHAREEEPAPEDTPTPGAPMHGKSRTGLLTLVATPIGNLGDMSPRAADAMRTADLVLCEDTRVTARLFSEYNIGTRAEPLHDHNERQRVPGLIGRLLDGQHIALVSDAGMPLLSDPGYRLARAAMEAGIPVTAVPGPNAALTGLVLSGLPPHPFLFVGFPPPRSAARRESFATLRAAELAGLHATLIWHEAPHRLGEMLADIVAVFGSDRPAAVARELTKRFEEVRRDTTGALAAFYAETPPRGEITVLLGPPEDAETDAGDLDRQLTEALDSHSVKDAAALIAAASGLPRKVVYARALELSAARRENKE</sequence>
<dbReference type="NCBIfam" id="TIGR00096">
    <property type="entry name" value="16S rRNA (cytidine(1402)-2'-O)-methyltransferase"/>
    <property type="match status" value="1"/>
</dbReference>
<comment type="caution">
    <text evidence="10">The sequence shown here is derived from an EMBL/GenBank/DDBJ whole genome shotgun (WGS) entry which is preliminary data.</text>
</comment>
<dbReference type="Gene3D" id="3.40.1010.10">
    <property type="entry name" value="Cobalt-precorrin-4 Transmethylase, Domain 1"/>
    <property type="match status" value="1"/>
</dbReference>
<dbReference type="EC" id="2.1.1.198" evidence="6"/>
<keyword evidence="11" id="KW-1185">Reference proteome</keyword>
<evidence type="ECO:0000256" key="4">
    <source>
        <dbReference type="ARBA" id="ARBA00022679"/>
    </source>
</evidence>
<dbReference type="InterPro" id="IPR018063">
    <property type="entry name" value="SAM_MeTrfase_RsmI_CS"/>
</dbReference>
<dbReference type="PIRSF" id="PIRSF005917">
    <property type="entry name" value="MTase_YraL"/>
    <property type="match status" value="1"/>
</dbReference>
<evidence type="ECO:0000256" key="2">
    <source>
        <dbReference type="ARBA" id="ARBA00022552"/>
    </source>
</evidence>
<dbReference type="Pfam" id="PF00590">
    <property type="entry name" value="TP_methylase"/>
    <property type="match status" value="1"/>
</dbReference>